<reference evidence="10" key="1">
    <citation type="submission" date="2023-07" db="EMBL/GenBank/DDBJ databases">
        <title>Functional and genomic diversity of the sorghum phyllosphere microbiome.</title>
        <authorList>
            <person name="Shade A."/>
        </authorList>
    </citation>
    <scope>NUCLEOTIDE SEQUENCE [LARGE SCALE GENOMIC DNA]</scope>
    <source>
        <strain evidence="10">SORGH_AS_0422</strain>
    </source>
</reference>
<keyword evidence="2" id="KW-1003">Cell membrane</keyword>
<feature type="transmembrane region" description="Helical" evidence="8">
    <location>
        <begin position="161"/>
        <end position="183"/>
    </location>
</feature>
<dbReference type="RefSeq" id="WP_311951513.1">
    <property type="nucleotide sequence ID" value="NZ_JAVLVU010000001.1"/>
</dbReference>
<feature type="transmembrane region" description="Helical" evidence="8">
    <location>
        <begin position="114"/>
        <end position="132"/>
    </location>
</feature>
<keyword evidence="5 8" id="KW-1133">Transmembrane helix</keyword>
<keyword evidence="6 8" id="KW-0472">Membrane</keyword>
<evidence type="ECO:0000256" key="8">
    <source>
        <dbReference type="SAM" id="Phobius"/>
    </source>
</evidence>
<keyword evidence="3" id="KW-0808">Transferase</keyword>
<feature type="transmembrane region" description="Helical" evidence="8">
    <location>
        <begin position="346"/>
        <end position="363"/>
    </location>
</feature>
<keyword evidence="10" id="KW-1185">Reference proteome</keyword>
<feature type="transmembrane region" description="Helical" evidence="8">
    <location>
        <begin position="6"/>
        <end position="24"/>
    </location>
</feature>
<evidence type="ECO:0000313" key="10">
    <source>
        <dbReference type="Proteomes" id="UP001258315"/>
    </source>
</evidence>
<protein>
    <recommendedName>
        <fullName evidence="11">DUF2029 domain-containing protein</fullName>
    </recommendedName>
</protein>
<evidence type="ECO:0000256" key="3">
    <source>
        <dbReference type="ARBA" id="ARBA00022679"/>
    </source>
</evidence>
<evidence type="ECO:0000256" key="5">
    <source>
        <dbReference type="ARBA" id="ARBA00022989"/>
    </source>
</evidence>
<proteinExistence type="inferred from homology"/>
<dbReference type="Proteomes" id="UP001258315">
    <property type="component" value="Unassembled WGS sequence"/>
</dbReference>
<comment type="caution">
    <text evidence="9">The sequence shown here is derived from an EMBL/GenBank/DDBJ whole genome shotgun (WGS) entry which is preliminary data.</text>
</comment>
<evidence type="ECO:0008006" key="11">
    <source>
        <dbReference type="Google" id="ProtNLM"/>
    </source>
</evidence>
<accession>A0ABU3GWN4</accession>
<feature type="transmembrane region" description="Helical" evidence="8">
    <location>
        <begin position="299"/>
        <end position="317"/>
    </location>
</feature>
<evidence type="ECO:0000256" key="1">
    <source>
        <dbReference type="ARBA" id="ARBA00004651"/>
    </source>
</evidence>
<sequence>MRNNKLYLAIFIIITIAFAIISYGRGMRADVNGDYYIYWETGKHYLSGEKLYTPGLVDGGFTYPPFAALFFSLFSFLPFHVSAFLFTFLVNYGLWIASFVLIRRIMRAYYPHEDLKWPLVISVALSAGFYWHNFIWMNSNLPVLCLTLLGVLYYQRKQYGWSYVFFMAGTFFKITPVLFLIFVAIKRGPKHWPKIVLTALPFIIIPAILRGLPTGINDWKDYYEAFVAPFSKGKIDENIISLGIPALLNKMNTGNAEVGIAPIFHLSASALKLIIIIFQATSMLALLAKFAYDRYIKGFENFSATDVCLIFMVTLLLPGRVWAHHHVCTGFIYTYLCFILIKQKRTALLVVTCLLGMLTNLITKNAIGQTLTDILKHYSFVTLLMVFVTFAILIFRKKEEVLVKE</sequence>
<evidence type="ECO:0000256" key="7">
    <source>
        <dbReference type="ARBA" id="ARBA00024033"/>
    </source>
</evidence>
<evidence type="ECO:0000256" key="2">
    <source>
        <dbReference type="ARBA" id="ARBA00022475"/>
    </source>
</evidence>
<feature type="transmembrane region" description="Helical" evidence="8">
    <location>
        <begin position="195"/>
        <end position="212"/>
    </location>
</feature>
<feature type="transmembrane region" description="Helical" evidence="8">
    <location>
        <begin position="323"/>
        <end position="341"/>
    </location>
</feature>
<feature type="transmembrane region" description="Helical" evidence="8">
    <location>
        <begin position="263"/>
        <end position="287"/>
    </location>
</feature>
<keyword evidence="4 8" id="KW-0812">Transmembrane</keyword>
<feature type="transmembrane region" description="Helical" evidence="8">
    <location>
        <begin position="83"/>
        <end position="102"/>
    </location>
</feature>
<name>A0ABU3GWN4_9SPHI</name>
<evidence type="ECO:0000256" key="6">
    <source>
        <dbReference type="ARBA" id="ARBA00023136"/>
    </source>
</evidence>
<gene>
    <name evidence="9" type="ORF">QE417_003248</name>
</gene>
<evidence type="ECO:0000313" key="9">
    <source>
        <dbReference type="EMBL" id="MDT3404176.1"/>
    </source>
</evidence>
<dbReference type="Pfam" id="PF09594">
    <property type="entry name" value="GT87"/>
    <property type="match status" value="1"/>
</dbReference>
<comment type="subcellular location">
    <subcellularLocation>
        <location evidence="1">Cell membrane</location>
        <topology evidence="1">Multi-pass membrane protein</topology>
    </subcellularLocation>
</comment>
<dbReference type="InterPro" id="IPR018584">
    <property type="entry name" value="GT87"/>
</dbReference>
<evidence type="ECO:0000256" key="4">
    <source>
        <dbReference type="ARBA" id="ARBA00022692"/>
    </source>
</evidence>
<organism evidence="9 10">
    <name type="scientific">Mucilaginibacter terrae</name>
    <dbReference type="NCBI Taxonomy" id="1955052"/>
    <lineage>
        <taxon>Bacteria</taxon>
        <taxon>Pseudomonadati</taxon>
        <taxon>Bacteroidota</taxon>
        <taxon>Sphingobacteriia</taxon>
        <taxon>Sphingobacteriales</taxon>
        <taxon>Sphingobacteriaceae</taxon>
        <taxon>Mucilaginibacter</taxon>
    </lineage>
</organism>
<comment type="similarity">
    <text evidence="7">Belongs to the glycosyltransferase 87 family.</text>
</comment>
<dbReference type="EMBL" id="JAVLVU010000001">
    <property type="protein sequence ID" value="MDT3404176.1"/>
    <property type="molecule type" value="Genomic_DNA"/>
</dbReference>
<feature type="transmembrane region" description="Helical" evidence="8">
    <location>
        <begin position="375"/>
        <end position="395"/>
    </location>
</feature>